<dbReference type="AlphaFoldDB" id="A0A022RMR8"/>
<dbReference type="PANTHER" id="PTHR10826">
    <property type="entry name" value="COMPLEMENT COMPONENT 1"/>
    <property type="match status" value="1"/>
</dbReference>
<dbReference type="Gene3D" id="3.10.280.10">
    <property type="entry name" value="Mitochondrial glycoprotein"/>
    <property type="match status" value="1"/>
</dbReference>
<dbReference type="GO" id="GO:0005759">
    <property type="term" value="C:mitochondrial matrix"/>
    <property type="evidence" value="ECO:0007669"/>
    <property type="project" value="InterPro"/>
</dbReference>
<sequence length="247" mass="27896">MAMSYMIRRASSAVISRAIRPIASSKTMPAGSINNAIYSGTNNFCTDSMKKKLLNEKILTALKSEIESEEKHQFKHVLPAPPPDFPFTMEHGYFWGNERITLKRDFNGEKIEFVAEHFYDRESDIYDGDVRSETDGSIQASSVEVDVSISKPSGRKIMLQATAASYEVSANEIWAGEESATDEQLLGPYLVGVDEEDEMENGLREYVEIRGLKKSYVPFLAKYMAAKSKRRPLLVLQKTMDFLQHCN</sequence>
<accession>A0A022RMR8</accession>
<proteinExistence type="predicted"/>
<dbReference type="STRING" id="4155.A0A022RMR8"/>
<dbReference type="Proteomes" id="UP000030748">
    <property type="component" value="Unassembled WGS sequence"/>
</dbReference>
<protein>
    <submittedName>
        <fullName evidence="1">Uncharacterized protein</fullName>
    </submittedName>
</protein>
<gene>
    <name evidence="1" type="ORF">MIMGU_mgv1a020937mg</name>
</gene>
<evidence type="ECO:0000313" key="2">
    <source>
        <dbReference type="Proteomes" id="UP000030748"/>
    </source>
</evidence>
<dbReference type="PhylomeDB" id="A0A022RMR8"/>
<keyword evidence="2" id="KW-1185">Reference proteome</keyword>
<reference evidence="1 2" key="1">
    <citation type="journal article" date="2013" name="Proc. Natl. Acad. Sci. U.S.A.">
        <title>Fine-scale variation in meiotic recombination in Mimulus inferred from population shotgun sequencing.</title>
        <authorList>
            <person name="Hellsten U."/>
            <person name="Wright K.M."/>
            <person name="Jenkins J."/>
            <person name="Shu S."/>
            <person name="Yuan Y."/>
            <person name="Wessler S.R."/>
            <person name="Schmutz J."/>
            <person name="Willis J.H."/>
            <person name="Rokhsar D.S."/>
        </authorList>
    </citation>
    <scope>NUCLEOTIDE SEQUENCE [LARGE SCALE GENOMIC DNA]</scope>
    <source>
        <strain evidence="2">cv. DUN x IM62</strain>
    </source>
</reference>
<evidence type="ECO:0000313" key="1">
    <source>
        <dbReference type="EMBL" id="EYU41767.1"/>
    </source>
</evidence>
<dbReference type="InterPro" id="IPR036561">
    <property type="entry name" value="MAM33_sf"/>
</dbReference>
<dbReference type="PANTHER" id="PTHR10826:SF41">
    <property type="entry name" value="MITOCHONDRIAL GLYCOPROTEIN FAMILY PROTEIN"/>
    <property type="match status" value="1"/>
</dbReference>
<dbReference type="EMBL" id="KI630319">
    <property type="protein sequence ID" value="EYU41767.1"/>
    <property type="molecule type" value="Genomic_DNA"/>
</dbReference>
<name>A0A022RMR8_ERYGU</name>
<dbReference type="eggNOG" id="KOG2536">
    <property type="taxonomic scope" value="Eukaryota"/>
</dbReference>
<dbReference type="Pfam" id="PF02330">
    <property type="entry name" value="MAM33"/>
    <property type="match status" value="1"/>
</dbReference>
<dbReference type="InterPro" id="IPR003428">
    <property type="entry name" value="MAM33"/>
</dbReference>
<dbReference type="SUPFAM" id="SSF54529">
    <property type="entry name" value="Mitochondrial glycoprotein MAM33-like"/>
    <property type="match status" value="1"/>
</dbReference>
<organism evidence="1 2">
    <name type="scientific">Erythranthe guttata</name>
    <name type="common">Yellow monkey flower</name>
    <name type="synonym">Mimulus guttatus</name>
    <dbReference type="NCBI Taxonomy" id="4155"/>
    <lineage>
        <taxon>Eukaryota</taxon>
        <taxon>Viridiplantae</taxon>
        <taxon>Streptophyta</taxon>
        <taxon>Embryophyta</taxon>
        <taxon>Tracheophyta</taxon>
        <taxon>Spermatophyta</taxon>
        <taxon>Magnoliopsida</taxon>
        <taxon>eudicotyledons</taxon>
        <taxon>Gunneridae</taxon>
        <taxon>Pentapetalae</taxon>
        <taxon>asterids</taxon>
        <taxon>lamiids</taxon>
        <taxon>Lamiales</taxon>
        <taxon>Phrymaceae</taxon>
        <taxon>Erythranthe</taxon>
    </lineage>
</organism>